<feature type="transmembrane region" description="Helical" evidence="3">
    <location>
        <begin position="44"/>
        <end position="67"/>
    </location>
</feature>
<keyword evidence="3" id="KW-0812">Transmembrane</keyword>
<reference evidence="4 5" key="1">
    <citation type="submission" date="2020-07" db="EMBL/GenBank/DDBJ databases">
        <title>Sequencing the genomes of 1000 actinobacteria strains.</title>
        <authorList>
            <person name="Klenk H.-P."/>
        </authorList>
    </citation>
    <scope>NUCLEOTIDE SEQUENCE [LARGE SCALE GENOMIC DNA]</scope>
    <source>
        <strain evidence="4 5">DSM 45278</strain>
    </source>
</reference>
<evidence type="ECO:0000256" key="2">
    <source>
        <dbReference type="SAM" id="MobiDB-lite"/>
    </source>
</evidence>
<keyword evidence="1" id="KW-0175">Coiled coil</keyword>
<evidence type="ECO:0008006" key="6">
    <source>
        <dbReference type="Google" id="ProtNLM"/>
    </source>
</evidence>
<gene>
    <name evidence="4" type="ORF">HNR06_002589</name>
</gene>
<proteinExistence type="predicted"/>
<dbReference type="RefSeq" id="WP_179810187.1">
    <property type="nucleotide sequence ID" value="NZ_JACCHL010000001.1"/>
</dbReference>
<feature type="coiled-coil region" evidence="1">
    <location>
        <begin position="98"/>
        <end position="128"/>
    </location>
</feature>
<evidence type="ECO:0000256" key="3">
    <source>
        <dbReference type="SAM" id="Phobius"/>
    </source>
</evidence>
<dbReference type="EMBL" id="JACCHL010000001">
    <property type="protein sequence ID" value="NYH53000.1"/>
    <property type="molecule type" value="Genomic_DNA"/>
</dbReference>
<keyword evidence="3" id="KW-0472">Membrane</keyword>
<feature type="region of interest" description="Disordered" evidence="2">
    <location>
        <begin position="1"/>
        <end position="37"/>
    </location>
</feature>
<evidence type="ECO:0000256" key="1">
    <source>
        <dbReference type="SAM" id="Coils"/>
    </source>
</evidence>
<dbReference type="AlphaFoldDB" id="A0A7Y9XEP7"/>
<comment type="caution">
    <text evidence="4">The sequence shown here is derived from an EMBL/GenBank/DDBJ whole genome shotgun (WGS) entry which is preliminary data.</text>
</comment>
<feature type="compositionally biased region" description="Acidic residues" evidence="2">
    <location>
        <begin position="19"/>
        <end position="37"/>
    </location>
</feature>
<name>A0A7Y9XEP7_9ACTN</name>
<protein>
    <recommendedName>
        <fullName evidence="6">DUF4190 domain-containing protein</fullName>
    </recommendedName>
</protein>
<dbReference type="Proteomes" id="UP000584931">
    <property type="component" value="Unassembled WGS sequence"/>
</dbReference>
<keyword evidence="3" id="KW-1133">Transmembrane helix</keyword>
<accession>A0A7Y9XEP7</accession>
<evidence type="ECO:0000313" key="5">
    <source>
        <dbReference type="Proteomes" id="UP000584931"/>
    </source>
</evidence>
<feature type="transmembrane region" description="Helical" evidence="3">
    <location>
        <begin position="79"/>
        <end position="101"/>
    </location>
</feature>
<evidence type="ECO:0000313" key="4">
    <source>
        <dbReference type="EMBL" id="NYH53000.1"/>
    </source>
</evidence>
<sequence length="229" mass="24557">MAGMDGEADQDSREKDVADPEDCASEDDTGEAAESAEDLAPTRLPVLAVVLAFLVPPVGAVLGHVAVRRTYWRRGLSRLAVAAGWTMTALGAGGVLLYLSYQDEVARAEALAAAEEQTQEQMRQAIADSPSYGLVDEEFCQALTEVAEISPRTEFVTSQEQISGAMVEGYETLAETGAPNAQVYGDYAQYLVSFSDHDVDEHVARAEALQQAVNEDVLACLPLVDETLE</sequence>
<organism evidence="4 5">
    <name type="scientific">Nocardiopsis sinuspersici</name>
    <dbReference type="NCBI Taxonomy" id="501010"/>
    <lineage>
        <taxon>Bacteria</taxon>
        <taxon>Bacillati</taxon>
        <taxon>Actinomycetota</taxon>
        <taxon>Actinomycetes</taxon>
        <taxon>Streptosporangiales</taxon>
        <taxon>Nocardiopsidaceae</taxon>
        <taxon>Nocardiopsis</taxon>
    </lineage>
</organism>